<comment type="caution">
    <text evidence="1">The sequence shown here is derived from an EMBL/GenBank/DDBJ whole genome shotgun (WGS) entry which is preliminary data.</text>
</comment>
<reference evidence="1 2" key="1">
    <citation type="journal article" date="2020" name="Mol. Biol. Evol.">
        <title>Distinct Expression and Methylation Patterns for Genes with Different Fates following a Single Whole-Genome Duplication in Flowering Plants.</title>
        <authorList>
            <person name="Shi T."/>
            <person name="Rahmani R.S."/>
            <person name="Gugger P.F."/>
            <person name="Wang M."/>
            <person name="Li H."/>
            <person name="Zhang Y."/>
            <person name="Li Z."/>
            <person name="Wang Q."/>
            <person name="Van de Peer Y."/>
            <person name="Marchal K."/>
            <person name="Chen J."/>
        </authorList>
    </citation>
    <scope>NUCLEOTIDE SEQUENCE [LARGE SCALE GENOMIC DNA]</scope>
    <source>
        <tissue evidence="1">Leaf</tissue>
    </source>
</reference>
<evidence type="ECO:0008006" key="3">
    <source>
        <dbReference type="Google" id="ProtNLM"/>
    </source>
</evidence>
<sequence length="117" mass="13456">MRAFVFPFDERKALLDTGDREIDFHMVEIGSDIVLIEECFPSCNKKDLGDGAFEITFHGLPFNRWKSSCLEKIAKSLDEVLLVTNFQNLQVMKLLIVGVRPKLVPRMIEVAVHNAWY</sequence>
<organism evidence="1 2">
    <name type="scientific">Nelumbo nucifera</name>
    <name type="common">Sacred lotus</name>
    <dbReference type="NCBI Taxonomy" id="4432"/>
    <lineage>
        <taxon>Eukaryota</taxon>
        <taxon>Viridiplantae</taxon>
        <taxon>Streptophyta</taxon>
        <taxon>Embryophyta</taxon>
        <taxon>Tracheophyta</taxon>
        <taxon>Spermatophyta</taxon>
        <taxon>Magnoliopsida</taxon>
        <taxon>Proteales</taxon>
        <taxon>Nelumbonaceae</taxon>
        <taxon>Nelumbo</taxon>
    </lineage>
</organism>
<gene>
    <name evidence="1" type="ORF">HUJ06_020130</name>
</gene>
<dbReference type="EMBL" id="DUZY01000001">
    <property type="protein sequence ID" value="DAD18667.1"/>
    <property type="molecule type" value="Genomic_DNA"/>
</dbReference>
<evidence type="ECO:0000313" key="2">
    <source>
        <dbReference type="Proteomes" id="UP000607653"/>
    </source>
</evidence>
<dbReference type="AlphaFoldDB" id="A0A822XEQ1"/>
<keyword evidence="2" id="KW-1185">Reference proteome</keyword>
<name>A0A822XEQ1_NELNU</name>
<dbReference type="Proteomes" id="UP000607653">
    <property type="component" value="Unassembled WGS sequence"/>
</dbReference>
<proteinExistence type="predicted"/>
<accession>A0A822XEQ1</accession>
<protein>
    <recommendedName>
        <fullName evidence="3">DUF4283 domain-containing protein</fullName>
    </recommendedName>
</protein>
<evidence type="ECO:0000313" key="1">
    <source>
        <dbReference type="EMBL" id="DAD18667.1"/>
    </source>
</evidence>